<keyword evidence="2" id="KW-0812">Transmembrane</keyword>
<keyword evidence="2" id="KW-1133">Transmembrane helix</keyword>
<dbReference type="RefSeq" id="WP_317713852.1">
    <property type="nucleotide sequence ID" value="NZ_JAWLUM010000003.1"/>
</dbReference>
<keyword evidence="2" id="KW-0472">Membrane</keyword>
<dbReference type="EMBL" id="JAWLUM010000003">
    <property type="protein sequence ID" value="MDV7135382.1"/>
    <property type="molecule type" value="Genomic_DNA"/>
</dbReference>
<keyword evidence="4" id="KW-1185">Reference proteome</keyword>
<evidence type="ECO:0000256" key="1">
    <source>
        <dbReference type="SAM" id="Coils"/>
    </source>
</evidence>
<sequence>MARKTKGKTKRQRAVSEAELDAAVAKNAQWASVIKTAIYAICVPISILALMPVTELVAGEETIVDVNVVLTFSLSVTFAITTTGFASWGVQRNRAAKQARKEVTSLRKKLTTAEASLQASEQRVGELEGDLGGVRDDLERLRQA</sequence>
<feature type="transmembrane region" description="Helical" evidence="2">
    <location>
        <begin position="36"/>
        <end position="54"/>
    </location>
</feature>
<accession>A0ABU4EVW4</accession>
<feature type="coiled-coil region" evidence="1">
    <location>
        <begin position="96"/>
        <end position="130"/>
    </location>
</feature>
<feature type="transmembrane region" description="Helical" evidence="2">
    <location>
        <begin position="66"/>
        <end position="90"/>
    </location>
</feature>
<name>A0ABU4EVW4_WILMA</name>
<evidence type="ECO:0000313" key="3">
    <source>
        <dbReference type="EMBL" id="MDV7135382.1"/>
    </source>
</evidence>
<dbReference type="Proteomes" id="UP001185792">
    <property type="component" value="Unassembled WGS sequence"/>
</dbReference>
<organism evidence="3 4">
    <name type="scientific">Williamsia marianensis</name>
    <dbReference type="NCBI Taxonomy" id="85044"/>
    <lineage>
        <taxon>Bacteria</taxon>
        <taxon>Bacillati</taxon>
        <taxon>Actinomycetota</taxon>
        <taxon>Actinomycetes</taxon>
        <taxon>Mycobacteriales</taxon>
        <taxon>Nocardiaceae</taxon>
        <taxon>Williamsia</taxon>
    </lineage>
</organism>
<comment type="caution">
    <text evidence="3">The sequence shown here is derived from an EMBL/GenBank/DDBJ whole genome shotgun (WGS) entry which is preliminary data.</text>
</comment>
<evidence type="ECO:0000313" key="4">
    <source>
        <dbReference type="Proteomes" id="UP001185792"/>
    </source>
</evidence>
<evidence type="ECO:0000256" key="2">
    <source>
        <dbReference type="SAM" id="Phobius"/>
    </source>
</evidence>
<gene>
    <name evidence="3" type="ORF">R4198_16900</name>
</gene>
<evidence type="ECO:0008006" key="5">
    <source>
        <dbReference type="Google" id="ProtNLM"/>
    </source>
</evidence>
<keyword evidence="1" id="KW-0175">Coiled coil</keyword>
<proteinExistence type="predicted"/>
<protein>
    <recommendedName>
        <fullName evidence="5">DUF1003 domain-containing protein</fullName>
    </recommendedName>
</protein>
<reference evidence="3 4" key="1">
    <citation type="submission" date="2023-10" db="EMBL/GenBank/DDBJ databases">
        <title>Development of a sustainable strategy for remediation of hydrocarbon-contaminated territories based on the waste exchange concept.</title>
        <authorList>
            <person name="Krivoruchko A."/>
        </authorList>
    </citation>
    <scope>NUCLEOTIDE SEQUENCE [LARGE SCALE GENOMIC DNA]</scope>
    <source>
        <strain evidence="3 4">IEGM 1236</strain>
    </source>
</reference>